<dbReference type="UniPathway" id="UPA00344"/>
<dbReference type="Pfam" id="PF02597">
    <property type="entry name" value="ThiS"/>
    <property type="match status" value="1"/>
</dbReference>
<evidence type="ECO:0000313" key="4">
    <source>
        <dbReference type="EMBL" id="QEG34642.1"/>
    </source>
</evidence>
<keyword evidence="1" id="KW-0547">Nucleotide-binding</keyword>
<reference evidence="4 5" key="1">
    <citation type="submission" date="2019-08" db="EMBL/GenBank/DDBJ databases">
        <title>Deep-cultivation of Planctomycetes and their phenomic and genomic characterization uncovers novel biology.</title>
        <authorList>
            <person name="Wiegand S."/>
            <person name="Jogler M."/>
            <person name="Boedeker C."/>
            <person name="Pinto D."/>
            <person name="Vollmers J."/>
            <person name="Rivas-Marin E."/>
            <person name="Kohn T."/>
            <person name="Peeters S.H."/>
            <person name="Heuer A."/>
            <person name="Rast P."/>
            <person name="Oberbeckmann S."/>
            <person name="Bunk B."/>
            <person name="Jeske O."/>
            <person name="Meyerdierks A."/>
            <person name="Storesund J.E."/>
            <person name="Kallscheuer N."/>
            <person name="Luecker S."/>
            <person name="Lage O.M."/>
            <person name="Pohl T."/>
            <person name="Merkel B.J."/>
            <person name="Hornburger P."/>
            <person name="Mueller R.-W."/>
            <person name="Bruemmer F."/>
            <person name="Labrenz M."/>
            <person name="Spormann A.M."/>
            <person name="Op den Camp H."/>
            <person name="Overmann J."/>
            <person name="Amann R."/>
            <person name="Jetten M.S.M."/>
            <person name="Mascher T."/>
            <person name="Medema M.H."/>
            <person name="Devos D.P."/>
            <person name="Kaster A.-K."/>
            <person name="Ovreas L."/>
            <person name="Rohde M."/>
            <person name="Galperin M.Y."/>
            <person name="Jogler C."/>
        </authorList>
    </citation>
    <scope>NUCLEOTIDE SEQUENCE [LARGE SCALE GENOMIC DNA]</scope>
    <source>
        <strain evidence="4 5">Pr1d</strain>
    </source>
</reference>
<dbReference type="GO" id="GO:0000166">
    <property type="term" value="F:nucleotide binding"/>
    <property type="evidence" value="ECO:0007669"/>
    <property type="project" value="UniProtKB-KW"/>
</dbReference>
<dbReference type="InterPro" id="IPR016155">
    <property type="entry name" value="Mopterin_synth/thiamin_S_b"/>
</dbReference>
<evidence type="ECO:0000256" key="1">
    <source>
        <dbReference type="ARBA" id="ARBA00022741"/>
    </source>
</evidence>
<dbReference type="SUPFAM" id="SSF54285">
    <property type="entry name" value="MoaD/ThiS"/>
    <property type="match status" value="1"/>
</dbReference>
<evidence type="ECO:0000256" key="3">
    <source>
        <dbReference type="ARBA" id="ARBA00024247"/>
    </source>
</evidence>
<accession>A0A5B9QAW7</accession>
<dbReference type="InterPro" id="IPR012675">
    <property type="entry name" value="Beta-grasp_dom_sf"/>
</dbReference>
<proteinExistence type="inferred from homology"/>
<comment type="similarity">
    <text evidence="2">Belongs to the MoaD family.</text>
</comment>
<organism evidence="4 5">
    <name type="scientific">Bythopirellula goksoeyrii</name>
    <dbReference type="NCBI Taxonomy" id="1400387"/>
    <lineage>
        <taxon>Bacteria</taxon>
        <taxon>Pseudomonadati</taxon>
        <taxon>Planctomycetota</taxon>
        <taxon>Planctomycetia</taxon>
        <taxon>Pirellulales</taxon>
        <taxon>Lacipirellulaceae</taxon>
        <taxon>Bythopirellula</taxon>
    </lineage>
</organism>
<dbReference type="Proteomes" id="UP000323917">
    <property type="component" value="Chromosome"/>
</dbReference>
<evidence type="ECO:0000313" key="5">
    <source>
        <dbReference type="Proteomes" id="UP000323917"/>
    </source>
</evidence>
<dbReference type="AlphaFoldDB" id="A0A5B9QAW7"/>
<dbReference type="OrthoDB" id="7066694at2"/>
<name>A0A5B9QAW7_9BACT</name>
<dbReference type="InterPro" id="IPR003749">
    <property type="entry name" value="ThiS/MoaD-like"/>
</dbReference>
<dbReference type="GO" id="GO:1990133">
    <property type="term" value="C:molybdopterin adenylyltransferase complex"/>
    <property type="evidence" value="ECO:0007669"/>
    <property type="project" value="TreeGrafter"/>
</dbReference>
<dbReference type="Gene3D" id="3.10.20.30">
    <property type="match status" value="1"/>
</dbReference>
<sequence>MIVRVKMFAAARDAVGAAEISVELLELSRVSDLRSALRADYPQLAPLLAQALFAINTQYADEATPIPLTGEIACIPPVSGG</sequence>
<dbReference type="PANTHER" id="PTHR33359">
    <property type="entry name" value="MOLYBDOPTERIN SYNTHASE SULFUR CARRIER SUBUNIT"/>
    <property type="match status" value="1"/>
</dbReference>
<dbReference type="GO" id="GO:0006777">
    <property type="term" value="P:Mo-molybdopterin cofactor biosynthetic process"/>
    <property type="evidence" value="ECO:0007669"/>
    <property type="project" value="InterPro"/>
</dbReference>
<dbReference type="InterPro" id="IPR044672">
    <property type="entry name" value="MOCS2A"/>
</dbReference>
<keyword evidence="5" id="KW-1185">Reference proteome</keyword>
<protein>
    <recommendedName>
        <fullName evidence="3">Molybdopterin synthase sulfur carrier subunit</fullName>
    </recommendedName>
</protein>
<dbReference type="EMBL" id="CP042913">
    <property type="protein sequence ID" value="QEG34642.1"/>
    <property type="molecule type" value="Genomic_DNA"/>
</dbReference>
<dbReference type="PANTHER" id="PTHR33359:SF1">
    <property type="entry name" value="MOLYBDOPTERIN SYNTHASE SULFUR CARRIER SUBUNIT"/>
    <property type="match status" value="1"/>
</dbReference>
<gene>
    <name evidence="4" type="ORF">Pr1d_19240</name>
</gene>
<evidence type="ECO:0000256" key="2">
    <source>
        <dbReference type="ARBA" id="ARBA00024200"/>
    </source>
</evidence>
<dbReference type="KEGG" id="bgok:Pr1d_19240"/>